<dbReference type="PIRSF" id="PIRSF037834">
    <property type="entry name" value="PA_CoA_Oase3"/>
    <property type="match status" value="1"/>
</dbReference>
<dbReference type="Pfam" id="PF05138">
    <property type="entry name" value="PaaA_PaaC"/>
    <property type="match status" value="1"/>
</dbReference>
<protein>
    <submittedName>
        <fullName evidence="1">Phenylacetate-CoA oxygenase subunit PaaI</fullName>
    </submittedName>
</protein>
<dbReference type="SUPFAM" id="SSF47240">
    <property type="entry name" value="Ferritin-like"/>
    <property type="match status" value="1"/>
</dbReference>
<reference evidence="1 2" key="1">
    <citation type="submission" date="2017-07" db="EMBL/GenBank/DDBJ databases">
        <title>Draft Genome Sequences of Select Purple Nonsulfur Bacteria.</title>
        <authorList>
            <person name="Lasarre B."/>
            <person name="Mckinlay J.B."/>
        </authorList>
    </citation>
    <scope>NUCLEOTIDE SEQUENCE [LARGE SCALE GENOMIC DNA]</scope>
    <source>
        <strain evidence="1 2">DSM 5909</strain>
    </source>
</reference>
<dbReference type="EMBL" id="NPEX01000255">
    <property type="protein sequence ID" value="RAI40003.1"/>
    <property type="molecule type" value="Genomic_DNA"/>
</dbReference>
<dbReference type="InterPro" id="IPR011882">
    <property type="entry name" value="PaaC"/>
</dbReference>
<dbReference type="GO" id="GO:0005829">
    <property type="term" value="C:cytosol"/>
    <property type="evidence" value="ECO:0007669"/>
    <property type="project" value="TreeGrafter"/>
</dbReference>
<dbReference type="Gene3D" id="1.20.1260.10">
    <property type="match status" value="1"/>
</dbReference>
<organism evidence="1 2">
    <name type="scientific">Rhodoplanes roseus</name>
    <dbReference type="NCBI Taxonomy" id="29409"/>
    <lineage>
        <taxon>Bacteria</taxon>
        <taxon>Pseudomonadati</taxon>
        <taxon>Pseudomonadota</taxon>
        <taxon>Alphaproteobacteria</taxon>
        <taxon>Hyphomicrobiales</taxon>
        <taxon>Nitrobacteraceae</taxon>
        <taxon>Rhodoplanes</taxon>
    </lineage>
</organism>
<name>A0A327KQU6_9BRAD</name>
<comment type="caution">
    <text evidence="1">The sequence shown here is derived from an EMBL/GenBank/DDBJ whole genome shotgun (WGS) entry which is preliminary data.</text>
</comment>
<dbReference type="RefSeq" id="WP_111421665.1">
    <property type="nucleotide sequence ID" value="NZ_NPEX01000255.1"/>
</dbReference>
<keyword evidence="2" id="KW-1185">Reference proteome</keyword>
<proteinExistence type="predicted"/>
<accession>A0A327KQU6</accession>
<evidence type="ECO:0000313" key="1">
    <source>
        <dbReference type="EMBL" id="RAI40003.1"/>
    </source>
</evidence>
<dbReference type="PANTHER" id="PTHR30458:SF0">
    <property type="entry name" value="1,2-PHENYLACETYL-COA EPOXIDASE, SUBUNIT C"/>
    <property type="match status" value="1"/>
</dbReference>
<evidence type="ECO:0000313" key="2">
    <source>
        <dbReference type="Proteomes" id="UP000249130"/>
    </source>
</evidence>
<gene>
    <name evidence="1" type="primary">paaI</name>
    <name evidence="1" type="ORF">CH341_24680</name>
</gene>
<dbReference type="PANTHER" id="PTHR30458">
    <property type="entry name" value="PHENYLACETIC ACID DEGRADATION PROTEIN PAA"/>
    <property type="match status" value="1"/>
</dbReference>
<dbReference type="Proteomes" id="UP000249130">
    <property type="component" value="Unassembled WGS sequence"/>
</dbReference>
<dbReference type="InterPro" id="IPR052703">
    <property type="entry name" value="Aromatic_CoA_ox/epox"/>
</dbReference>
<dbReference type="InterPro" id="IPR009078">
    <property type="entry name" value="Ferritin-like_SF"/>
</dbReference>
<dbReference type="NCBIfam" id="TIGR02158">
    <property type="entry name" value="PA_CoA_Oxy3"/>
    <property type="match status" value="1"/>
</dbReference>
<dbReference type="AlphaFoldDB" id="A0A327KQU6"/>
<dbReference type="InterPro" id="IPR007814">
    <property type="entry name" value="PaaA_PaaC"/>
</dbReference>
<dbReference type="FunFam" id="1.20.1260.10:FF:000012">
    <property type="entry name" value="1,2-phenylacetyl-CoA epoxidase, subunit C"/>
    <property type="match status" value="1"/>
</dbReference>
<dbReference type="InterPro" id="IPR012347">
    <property type="entry name" value="Ferritin-like"/>
</dbReference>
<dbReference type="GO" id="GO:0010124">
    <property type="term" value="P:phenylacetate catabolic process"/>
    <property type="evidence" value="ECO:0007669"/>
    <property type="project" value="InterPro"/>
</dbReference>
<sequence length="256" mass="28744">MTSIRLADTPLLTYVLRRADDALVLGHRLSEWCGKAPLMEEEMALANMGLDLIGQARALYTYAGEVEAKGHDEDALAYLRDERAYRNLLLVEQPNGDFALTMVRQLLYAAFVDPYWRAMMASRDTTLAAIAAKAEKETAYHLRHSAEWVVRLGDGTAESRRRAERALAQLWPFTDELFHTDEIEREMIATGVAVDPATLRDTWRTTVAGVLARATLTMPEDGWMQSGGRGGRHSEHLGHLLAELQYMQRTIPGATW</sequence>
<dbReference type="OrthoDB" id="9789947at2"/>